<keyword evidence="3" id="KW-0378">Hydrolase</keyword>
<keyword evidence="4" id="KW-1185">Reference proteome</keyword>
<dbReference type="GO" id="GO:0016485">
    <property type="term" value="P:protein processing"/>
    <property type="evidence" value="ECO:0007669"/>
    <property type="project" value="TreeGrafter"/>
</dbReference>
<dbReference type="Pfam" id="PF13620">
    <property type="entry name" value="CarboxypepD_reg"/>
    <property type="match status" value="7"/>
</dbReference>
<dbReference type="GO" id="GO:0004181">
    <property type="term" value="F:metallocarboxypeptidase activity"/>
    <property type="evidence" value="ECO:0007669"/>
    <property type="project" value="TreeGrafter"/>
</dbReference>
<evidence type="ECO:0000256" key="2">
    <source>
        <dbReference type="SAM" id="MobiDB-lite"/>
    </source>
</evidence>
<feature type="region of interest" description="Disordered" evidence="2">
    <location>
        <begin position="429"/>
        <end position="449"/>
    </location>
</feature>
<feature type="compositionally biased region" description="Low complexity" evidence="2">
    <location>
        <begin position="435"/>
        <end position="446"/>
    </location>
</feature>
<organism evidence="3 4">
    <name type="scientific">Natrinema salaciae</name>
    <dbReference type="NCBI Taxonomy" id="1186196"/>
    <lineage>
        <taxon>Archaea</taxon>
        <taxon>Methanobacteriati</taxon>
        <taxon>Methanobacteriota</taxon>
        <taxon>Stenosarchaea group</taxon>
        <taxon>Halobacteria</taxon>
        <taxon>Halobacteriales</taxon>
        <taxon>Natrialbaceae</taxon>
        <taxon>Natrinema</taxon>
    </lineage>
</organism>
<dbReference type="SUPFAM" id="SSF49464">
    <property type="entry name" value="Carboxypeptidase regulatory domain-like"/>
    <property type="match status" value="3"/>
</dbReference>
<dbReference type="InterPro" id="IPR008969">
    <property type="entry name" value="CarboxyPept-like_regulatory"/>
</dbReference>
<dbReference type="GO" id="GO:0030246">
    <property type="term" value="F:carbohydrate binding"/>
    <property type="evidence" value="ECO:0007669"/>
    <property type="project" value="InterPro"/>
</dbReference>
<keyword evidence="3" id="KW-0645">Protease</keyword>
<accession>A0A1H9GAX6</accession>
<sequence length="1431" mass="147381">MRKKHIRATTLAALVVLSLVAAPFGVAGMGADTVPTADRIDAQSDDPSQVVESVNGNEIPAANDAIASFNSQLQEKAGLLGVDVENVSHVGAVEAETVSEAHNEADRLRAAADDREVAIFDKVVTVINDGGVADVNRSEIQSPADARDVADRLEEEGGLATQAAQSLRDAADLIENDLDPALNGAADKLESLTGDESATGAVAGTVTGADGEPIANATVTAGDQQTTTDENGSYELELEPGEHALTVTADGYEDASENVTIEADATTTADVTLQQEGDGGSDSVGEVVESVNGNEIPAANDAIASFNSQLQEKAGLLGVDVENVTHVDEAQAETVSEAHDEADRLRAAADDREVAIFDKVVTVINDGGVADVNRSEIQSPADARDVADRLEEEGGLATQAAQSLRDAADLIENDLDPALNGAADKLESLEGDEPATGTVAGTVTGADGEPIANATVTAGDQQTTTDENGSYELELEPGEYALAVSAEGYQNASEDVTVEATATTTADATLQQEGDGGSDSVGEVVESVNGNEIPAANDALTSFNSQLQEKAGLLGVDVENVSHVDAVEAETVSEAHDEADRLRVAADDREVAIFDKVVTVINDGGVADVNRSEIQSPADARDVADRLEEEGGLATQAAQSLRDAADLIENDLDPALHGAADKLESLGGDEPATGTVAGTVTDADGEPVANATVTAGDQETTTAADGSYELELEPGEYALAVSADGYEDASENVTVEADATATVDVTLDAESTTGTIGGVVTDAAGEPVANATVAAGDQQTTTSESGCYALVLEPGEYALAVSADGYENASEDVTVDAGTTTTVNVTLELESTTGTVEGTVTDADGEPVANATVTAGDQEATTDANGSYVLELEAGDYTVTVSADGYEDASEDVTVEADATTTADVTLQQEDDGSDPIAEIVESVNENEIAETNAALEAFNDKVDNQTAEIDDEFDDVEAVAPVEATDAAEAAAEADRLRDDADDRQAAIFETVVGVINARAPDIVSPIVDPADVTTPEEARAEGERIEEEYGDISDDAALANESLHNAADLVEFTVQPNLNAAADKLENVSEPEPTTGTVEGTITDADGEPIANATVTAGDQQTTTDENGSYAIELEPGEHTLAVSAAGYEDASRTVTVEADAATTADVVLEPEPTTGTVEGTVTDTDGEPIADATVTVGDQQTTTDEDGSYALELEAGEYTLAVSADGYEDASEDVAVDAGATATVDVTLQQEDDEIDADVVVDATVDDETVAVGETVTVDVDIERVTADAETEFLPGDETEIGAYTLVLRYDADALEFESIDRPGWQVVDIANDGILIVDRAWVPPGQSEMPVDAFSAEFEVVDGAGDDATFEFDSAASSVDERTFFWKTQPLDAAYDGATVAIEEPDADGPEQPDTGDFPDDISDIWDVITGIGAEIGIGTAASPIVG</sequence>
<dbReference type="GO" id="GO:0006518">
    <property type="term" value="P:peptide metabolic process"/>
    <property type="evidence" value="ECO:0007669"/>
    <property type="project" value="TreeGrafter"/>
</dbReference>
<dbReference type="SUPFAM" id="SSF49452">
    <property type="entry name" value="Starch-binding domain-like"/>
    <property type="match status" value="4"/>
</dbReference>
<dbReference type="Gene3D" id="2.60.40.1120">
    <property type="entry name" value="Carboxypeptidase-like, regulatory domain"/>
    <property type="match status" value="7"/>
</dbReference>
<dbReference type="PANTHER" id="PTHR11532">
    <property type="entry name" value="PROTEASE M14 CARBOXYPEPTIDASE"/>
    <property type="match status" value="1"/>
</dbReference>
<evidence type="ECO:0000313" key="4">
    <source>
        <dbReference type="Proteomes" id="UP000199114"/>
    </source>
</evidence>
<protein>
    <submittedName>
        <fullName evidence="3">Carboxypeptidase regulatory-like domain-containing protein</fullName>
    </submittedName>
</protein>
<dbReference type="GO" id="GO:0005615">
    <property type="term" value="C:extracellular space"/>
    <property type="evidence" value="ECO:0007669"/>
    <property type="project" value="TreeGrafter"/>
</dbReference>
<feature type="region of interest" description="Disordered" evidence="2">
    <location>
        <begin position="662"/>
        <end position="683"/>
    </location>
</feature>
<proteinExistence type="predicted"/>
<gene>
    <name evidence="3" type="ORF">SAMN04489841_1830</name>
</gene>
<reference evidence="4" key="1">
    <citation type="submission" date="2016-10" db="EMBL/GenBank/DDBJ databases">
        <authorList>
            <person name="Varghese N."/>
            <person name="Submissions S."/>
        </authorList>
    </citation>
    <scope>NUCLEOTIDE SEQUENCE [LARGE SCALE GENOMIC DNA]</scope>
    <source>
        <strain evidence="4">DSM 25055</strain>
    </source>
</reference>
<keyword evidence="3" id="KW-0121">Carboxypeptidase</keyword>
<dbReference type="SUPFAM" id="SSF49384">
    <property type="entry name" value="Carbohydrate-binding domain"/>
    <property type="match status" value="1"/>
</dbReference>
<dbReference type="InterPro" id="IPR050753">
    <property type="entry name" value="Peptidase_M14_domain"/>
</dbReference>
<dbReference type="STRING" id="1186196.SAMN04489841_1830"/>
<dbReference type="PANTHER" id="PTHR11532:SF57">
    <property type="entry name" value="CARBOXYPEPTIDASE D, B"/>
    <property type="match status" value="1"/>
</dbReference>
<name>A0A1H9GAX6_9EURY</name>
<evidence type="ECO:0000256" key="1">
    <source>
        <dbReference type="SAM" id="Coils"/>
    </source>
</evidence>
<dbReference type="EMBL" id="FOFD01000002">
    <property type="protein sequence ID" value="SEQ47242.1"/>
    <property type="molecule type" value="Genomic_DNA"/>
</dbReference>
<evidence type="ECO:0000313" key="3">
    <source>
        <dbReference type="EMBL" id="SEQ47242.1"/>
    </source>
</evidence>
<dbReference type="InterPro" id="IPR013784">
    <property type="entry name" value="Carb-bd-like_fold"/>
</dbReference>
<dbReference type="InterPro" id="IPR008965">
    <property type="entry name" value="CBM2/CBM3_carb-bd_dom_sf"/>
</dbReference>
<feature type="compositionally biased region" description="Low complexity" evidence="2">
    <location>
        <begin position="672"/>
        <end position="682"/>
    </location>
</feature>
<feature type="coiled-coil region" evidence="1">
    <location>
        <begin position="929"/>
        <end position="988"/>
    </location>
</feature>
<dbReference type="Proteomes" id="UP000199114">
    <property type="component" value="Unassembled WGS sequence"/>
</dbReference>
<dbReference type="Gene3D" id="2.60.40.680">
    <property type="match status" value="1"/>
</dbReference>
<keyword evidence="1" id="KW-0175">Coiled coil</keyword>